<organism evidence="1">
    <name type="scientific">Moorena producens (strain JHB)</name>
    <dbReference type="NCBI Taxonomy" id="1454205"/>
    <lineage>
        <taxon>Bacteria</taxon>
        <taxon>Bacillati</taxon>
        <taxon>Cyanobacteriota</taxon>
        <taxon>Cyanophyceae</taxon>
        <taxon>Coleofasciculales</taxon>
        <taxon>Coleofasciculaceae</taxon>
        <taxon>Moorena</taxon>
    </lineage>
</organism>
<protein>
    <submittedName>
        <fullName evidence="1">Bacteriocin</fullName>
    </submittedName>
</protein>
<dbReference type="NCBIfam" id="TIGR01847">
    <property type="entry name" value="bacteriocin_sig"/>
    <property type="match status" value="1"/>
</dbReference>
<proteinExistence type="predicted"/>
<reference evidence="1" key="2">
    <citation type="submission" date="2022-10" db="EMBL/GenBank/DDBJ databases">
        <authorList>
            <person name="Ngo T.-E."/>
        </authorList>
    </citation>
    <scope>NUCLEOTIDE SEQUENCE</scope>
    <source>
        <strain evidence="1">JHB</strain>
    </source>
</reference>
<reference evidence="1" key="1">
    <citation type="journal article" date="2017" name="Proc. Natl. Acad. Sci. U.S.A.">
        <title>Comparative genomics uncovers the prolific and distinctive metabolic potential of the cyanobacterial genus Moorea.</title>
        <authorList>
            <person name="Leao T."/>
            <person name="Castelao G."/>
            <person name="Korobeynikov A."/>
            <person name="Monroe E.A."/>
            <person name="Podell S."/>
            <person name="Glukhov E."/>
            <person name="Allen E.E."/>
            <person name="Gerwick W.H."/>
            <person name="Gerwick L."/>
        </authorList>
    </citation>
    <scope>NUCLEOTIDE SEQUENCE</scope>
    <source>
        <strain evidence="1">JHB</strain>
    </source>
</reference>
<dbReference type="EMBL" id="CP017708">
    <property type="protein sequence ID" value="WAN69476.1"/>
    <property type="molecule type" value="Genomic_DNA"/>
</dbReference>
<evidence type="ECO:0000313" key="1">
    <source>
        <dbReference type="EMBL" id="WAN69476.1"/>
    </source>
</evidence>
<dbReference type="InterPro" id="IPR010133">
    <property type="entry name" value="Bacteriocin_signal_seq"/>
</dbReference>
<sequence>MAKIKVKDIKPAKTAKTNIKLEKLSEKEMSSIVGGCGGMHILICYLESM</sequence>
<name>A0A9Q9STT0_MOOP1</name>
<gene>
    <name evidence="1" type="ORF">BJP36_35890</name>
</gene>
<dbReference type="AlphaFoldDB" id="A0A9Q9STT0"/>
<accession>A0A9Q9STT0</accession>
<dbReference type="Proteomes" id="UP000176944">
    <property type="component" value="Chromosome"/>
</dbReference>